<dbReference type="SUPFAM" id="SSF52540">
    <property type="entry name" value="P-loop containing nucleoside triphosphate hydrolases"/>
    <property type="match status" value="1"/>
</dbReference>
<dbReference type="SMART" id="SM00382">
    <property type="entry name" value="AAA"/>
    <property type="match status" value="1"/>
</dbReference>
<dbReference type="GO" id="GO:0005524">
    <property type="term" value="F:ATP binding"/>
    <property type="evidence" value="ECO:0007669"/>
    <property type="project" value="UniProtKB-KW"/>
</dbReference>
<dbReference type="OrthoDB" id="7158404at2"/>
<dbReference type="InterPro" id="IPR027417">
    <property type="entry name" value="P-loop_NTPase"/>
</dbReference>
<dbReference type="GO" id="GO:0005886">
    <property type="term" value="C:plasma membrane"/>
    <property type="evidence" value="ECO:0007669"/>
    <property type="project" value="TreeGrafter"/>
</dbReference>
<keyword evidence="6" id="KW-1185">Reference proteome</keyword>
<evidence type="ECO:0000313" key="5">
    <source>
        <dbReference type="EMBL" id="VCU11665.1"/>
    </source>
</evidence>
<reference evidence="6" key="1">
    <citation type="submission" date="2018-10" db="EMBL/GenBank/DDBJ databases">
        <authorList>
            <person name="Peiro R."/>
            <person name="Begona"/>
            <person name="Cbmso G."/>
            <person name="Lopez M."/>
            <person name="Gonzalez S."/>
            <person name="Sacristan E."/>
            <person name="Castillo E."/>
        </authorList>
    </citation>
    <scope>NUCLEOTIDE SEQUENCE [LARGE SCALE GENOMIC DNA]</scope>
</reference>
<dbReference type="InterPro" id="IPR003439">
    <property type="entry name" value="ABC_transporter-like_ATP-bd"/>
</dbReference>
<proteinExistence type="predicted"/>
<keyword evidence="2" id="KW-0547">Nucleotide-binding</keyword>
<dbReference type="EMBL" id="UWOC01000208">
    <property type="protein sequence ID" value="VCU11665.1"/>
    <property type="molecule type" value="Genomic_DNA"/>
</dbReference>
<evidence type="ECO:0000256" key="1">
    <source>
        <dbReference type="ARBA" id="ARBA00022448"/>
    </source>
</evidence>
<feature type="domain" description="ABC transporter" evidence="4">
    <location>
        <begin position="5"/>
        <end position="247"/>
    </location>
</feature>
<dbReference type="CDD" id="cd03219">
    <property type="entry name" value="ABC_Mj1267_LivG_branched"/>
    <property type="match status" value="1"/>
</dbReference>
<dbReference type="Pfam" id="PF00005">
    <property type="entry name" value="ABC_tran"/>
    <property type="match status" value="1"/>
</dbReference>
<dbReference type="Gene3D" id="3.40.50.300">
    <property type="entry name" value="P-loop containing nucleotide triphosphate hydrolases"/>
    <property type="match status" value="1"/>
</dbReference>
<dbReference type="AlphaFoldDB" id="A0A3S4B4T4"/>
<name>A0A3S4B4T4_9BRAD</name>
<protein>
    <submittedName>
        <fullName evidence="5">Lipopolysaccharide export system ATP-binding protein LptB</fullName>
    </submittedName>
</protein>
<accession>A0A3S4B4T4</accession>
<dbReference type="RefSeq" id="WP_129611596.1">
    <property type="nucleotide sequence ID" value="NZ_UWOC01000208.1"/>
</dbReference>
<dbReference type="InterPro" id="IPR051120">
    <property type="entry name" value="ABC_AA/LPS_Transport"/>
</dbReference>
<dbReference type="Pfam" id="PF12399">
    <property type="entry name" value="BCA_ABC_TP_C"/>
    <property type="match status" value="1"/>
</dbReference>
<comment type="caution">
    <text evidence="5">The sequence shown here is derived from an EMBL/GenBank/DDBJ whole genome shotgun (WGS) entry which is preliminary data.</text>
</comment>
<evidence type="ECO:0000256" key="3">
    <source>
        <dbReference type="ARBA" id="ARBA00022840"/>
    </source>
</evidence>
<dbReference type="InterPro" id="IPR032823">
    <property type="entry name" value="BCA_ABC_TP_C"/>
</dbReference>
<evidence type="ECO:0000256" key="2">
    <source>
        <dbReference type="ARBA" id="ARBA00022741"/>
    </source>
</evidence>
<organism evidence="5 6">
    <name type="scientific">Rhodoplanes serenus</name>
    <dbReference type="NCBI Taxonomy" id="200615"/>
    <lineage>
        <taxon>Bacteria</taxon>
        <taxon>Pseudomonadati</taxon>
        <taxon>Pseudomonadota</taxon>
        <taxon>Alphaproteobacteria</taxon>
        <taxon>Hyphomicrobiales</taxon>
        <taxon>Nitrobacteraceae</taxon>
        <taxon>Rhodoplanes</taxon>
    </lineage>
</organism>
<evidence type="ECO:0000259" key="4">
    <source>
        <dbReference type="PROSITE" id="PS50893"/>
    </source>
</evidence>
<dbReference type="Proteomes" id="UP000289200">
    <property type="component" value="Unassembled WGS sequence"/>
</dbReference>
<keyword evidence="1" id="KW-0813">Transport</keyword>
<dbReference type="PROSITE" id="PS50893">
    <property type="entry name" value="ABC_TRANSPORTER_2"/>
    <property type="match status" value="1"/>
</dbReference>
<sequence length="263" mass="27097">MTTLLAVEDVLVRFGGIVALGGVSFSLAKGELLGLIGPNGAGKTTMLHTVIGVVKPTEGRILVADRDVTRLAPDARARLGVALTHQIVRPFRGLSVLDNVTLAAGFAKTTHLARAIVSVSRTAERARARELLALVGIADYADAAPGVLPLGALKRLEVARALAISPAVLLLDEPLAGLNSVEAARLAATLADLNASGITMILIEHNLAKVAEICPRLVVLDNGRKIADGPTAAVLADPQVIAAYMGQDTSGRETGREAAHAGG</sequence>
<dbReference type="PANTHER" id="PTHR45772">
    <property type="entry name" value="CONSERVED COMPONENT OF ABC TRANSPORTER FOR NATURAL AMINO ACIDS-RELATED"/>
    <property type="match status" value="1"/>
</dbReference>
<keyword evidence="3 5" id="KW-0067">ATP-binding</keyword>
<dbReference type="GO" id="GO:0016887">
    <property type="term" value="F:ATP hydrolysis activity"/>
    <property type="evidence" value="ECO:0007669"/>
    <property type="project" value="InterPro"/>
</dbReference>
<evidence type="ECO:0000313" key="6">
    <source>
        <dbReference type="Proteomes" id="UP000289200"/>
    </source>
</evidence>
<dbReference type="InterPro" id="IPR003593">
    <property type="entry name" value="AAA+_ATPase"/>
</dbReference>
<gene>
    <name evidence="5" type="primary">lptB_16</name>
    <name evidence="5" type="ORF">RHODGE_RHODGE_04879</name>
</gene>